<keyword evidence="1" id="KW-0808">Transferase</keyword>
<evidence type="ECO:0000313" key="2">
    <source>
        <dbReference type="Proteomes" id="UP001165488"/>
    </source>
</evidence>
<keyword evidence="2" id="KW-1185">Reference proteome</keyword>
<keyword evidence="1" id="KW-0489">Methyltransferase</keyword>
<accession>A0ABS9UMI5</accession>
<dbReference type="Proteomes" id="UP001165488">
    <property type="component" value="Unassembled WGS sequence"/>
</dbReference>
<reference evidence="1" key="1">
    <citation type="submission" date="2022-03" db="EMBL/GenBank/DDBJ databases">
        <title>De novo assembled genomes of Belliella spp. (Cyclobacteriaceae) strains.</title>
        <authorList>
            <person name="Szabo A."/>
            <person name="Korponai K."/>
            <person name="Felfoldi T."/>
        </authorList>
    </citation>
    <scope>NUCLEOTIDE SEQUENCE</scope>
    <source>
        <strain evidence="1">DSM 107340</strain>
    </source>
</reference>
<dbReference type="RefSeq" id="WP_241274265.1">
    <property type="nucleotide sequence ID" value="NZ_JAKZGS010000004.1"/>
</dbReference>
<dbReference type="PANTHER" id="PTHR43861:SF6">
    <property type="entry name" value="METHYLTRANSFERASE TYPE 11"/>
    <property type="match status" value="1"/>
</dbReference>
<evidence type="ECO:0000313" key="1">
    <source>
        <dbReference type="EMBL" id="MCH7397753.1"/>
    </source>
</evidence>
<dbReference type="GO" id="GO:0008168">
    <property type="term" value="F:methyltransferase activity"/>
    <property type="evidence" value="ECO:0007669"/>
    <property type="project" value="UniProtKB-KW"/>
</dbReference>
<dbReference type="SUPFAM" id="SSF53335">
    <property type="entry name" value="S-adenosyl-L-methionine-dependent methyltransferases"/>
    <property type="match status" value="1"/>
</dbReference>
<dbReference type="GO" id="GO:0032259">
    <property type="term" value="P:methylation"/>
    <property type="evidence" value="ECO:0007669"/>
    <property type="project" value="UniProtKB-KW"/>
</dbReference>
<dbReference type="PANTHER" id="PTHR43861">
    <property type="entry name" value="TRANS-ACONITATE 2-METHYLTRANSFERASE-RELATED"/>
    <property type="match status" value="1"/>
</dbReference>
<sequence>MKKRLTKCPLCKSGLFLNHLEVIDYSISKEKFILCKCSHCTFLFTNPRPDLHSIGKYYEFEEYISHQDKSNNITNRLYKIVRNITLKNKIKWINTFHPYKGKLLDIGCGTGYFLKTAKNNGWSTTGIEPNDGAQTIAKSFETDVHSTIEELKDGNKYDAITLFHVLEHIHSLRMTTKKIVKKLKNSGTLFIAVPNIDSWDSNYYKQYWAALDVPRHLYHFDQDTFQKLAKEMGLKIVEIKPMVFDSYYVSILSEKNKNPNQSNIKTLWNALINGYKSNRWARSNNNNYSSILYILKKI</sequence>
<dbReference type="EMBL" id="JAKZGS010000004">
    <property type="protein sequence ID" value="MCH7397753.1"/>
    <property type="molecule type" value="Genomic_DNA"/>
</dbReference>
<protein>
    <submittedName>
        <fullName evidence="1">Class I SAM-dependent methyltransferase</fullName>
    </submittedName>
</protein>
<dbReference type="InterPro" id="IPR029063">
    <property type="entry name" value="SAM-dependent_MTases_sf"/>
</dbReference>
<gene>
    <name evidence="1" type="ORF">MM236_07130</name>
</gene>
<name>A0ABS9UMI5_9BACT</name>
<proteinExistence type="predicted"/>
<dbReference type="Pfam" id="PF13489">
    <property type="entry name" value="Methyltransf_23"/>
    <property type="match status" value="1"/>
</dbReference>
<comment type="caution">
    <text evidence="1">The sequence shown here is derived from an EMBL/GenBank/DDBJ whole genome shotgun (WGS) entry which is preliminary data.</text>
</comment>
<organism evidence="1 2">
    <name type="scientific">Belliella calami</name>
    <dbReference type="NCBI Taxonomy" id="2923436"/>
    <lineage>
        <taxon>Bacteria</taxon>
        <taxon>Pseudomonadati</taxon>
        <taxon>Bacteroidota</taxon>
        <taxon>Cytophagia</taxon>
        <taxon>Cytophagales</taxon>
        <taxon>Cyclobacteriaceae</taxon>
        <taxon>Belliella</taxon>
    </lineage>
</organism>
<dbReference type="CDD" id="cd02440">
    <property type="entry name" value="AdoMet_MTases"/>
    <property type="match status" value="1"/>
</dbReference>
<dbReference type="Gene3D" id="3.40.50.150">
    <property type="entry name" value="Vaccinia Virus protein VP39"/>
    <property type="match status" value="1"/>
</dbReference>